<evidence type="ECO:0000256" key="4">
    <source>
        <dbReference type="ARBA" id="ARBA00039536"/>
    </source>
</evidence>
<dbReference type="CDD" id="cd00590">
    <property type="entry name" value="RRM_SF"/>
    <property type="match status" value="1"/>
</dbReference>
<feature type="domain" description="RRM" evidence="7">
    <location>
        <begin position="22"/>
        <end position="99"/>
    </location>
</feature>
<dbReference type="PANTHER" id="PTHR24012">
    <property type="entry name" value="RNA BINDING PROTEIN"/>
    <property type="match status" value="1"/>
</dbReference>
<dbReference type="FunFam" id="3.30.70.330:FF:000383">
    <property type="entry name" value="Sex lethal, isoform D"/>
    <property type="match status" value="1"/>
</dbReference>
<proteinExistence type="predicted"/>
<dbReference type="OMA" id="EFCNISA"/>
<keyword evidence="8" id="KW-1185">Reference proteome</keyword>
<evidence type="ECO:0000313" key="9">
    <source>
        <dbReference type="RefSeq" id="XP_017018839.1"/>
    </source>
</evidence>
<evidence type="ECO:0000256" key="3">
    <source>
        <dbReference type="ARBA" id="ARBA00037469"/>
    </source>
</evidence>
<dbReference type="InterPro" id="IPR000504">
    <property type="entry name" value="RRM_dom"/>
</dbReference>
<dbReference type="SMART" id="SM00360">
    <property type="entry name" value="RRM"/>
    <property type="match status" value="2"/>
</dbReference>
<dbReference type="PRINTS" id="PR00961">
    <property type="entry name" value="HUDSXLRNA"/>
</dbReference>
<evidence type="ECO:0000256" key="5">
    <source>
        <dbReference type="PROSITE-ProRule" id="PRU00176"/>
    </source>
</evidence>
<dbReference type="AlphaFoldDB" id="A0A6P4I4P4"/>
<comment type="function">
    <text evidence="3">Has a role in the perception of gravity.</text>
</comment>
<feature type="domain" description="RRM" evidence="7">
    <location>
        <begin position="107"/>
        <end position="190"/>
    </location>
</feature>
<gene>
    <name evidence="9" type="primary">LOC108072283</name>
</gene>
<dbReference type="GO" id="GO:0009967">
    <property type="term" value="P:positive regulation of signal transduction"/>
    <property type="evidence" value="ECO:0007669"/>
    <property type="project" value="UniProtKB-ARBA"/>
</dbReference>
<accession>A0A6P4I4P4</accession>
<keyword evidence="1" id="KW-0677">Repeat</keyword>
<dbReference type="GO" id="GO:0005737">
    <property type="term" value="C:cytoplasm"/>
    <property type="evidence" value="ECO:0007669"/>
    <property type="project" value="UniProtKB-ARBA"/>
</dbReference>
<protein>
    <recommendedName>
        <fullName evidence="4">Protein alan shepard</fullName>
    </recommendedName>
</protein>
<dbReference type="GO" id="GO:1990904">
    <property type="term" value="C:ribonucleoprotein complex"/>
    <property type="evidence" value="ECO:0007669"/>
    <property type="project" value="InterPro"/>
</dbReference>
<dbReference type="Pfam" id="PF00076">
    <property type="entry name" value="RRM_1"/>
    <property type="match status" value="2"/>
</dbReference>
<evidence type="ECO:0000256" key="6">
    <source>
        <dbReference type="SAM" id="MobiDB-lite"/>
    </source>
</evidence>
<dbReference type="SUPFAM" id="SSF54928">
    <property type="entry name" value="RNA-binding domain, RBD"/>
    <property type="match status" value="2"/>
</dbReference>
<dbReference type="InterPro" id="IPR002343">
    <property type="entry name" value="Hud_Sxl_RNA"/>
</dbReference>
<keyword evidence="2 5" id="KW-0694">RNA-binding</keyword>
<dbReference type="GeneID" id="108072283"/>
<evidence type="ECO:0000256" key="1">
    <source>
        <dbReference type="ARBA" id="ARBA00022737"/>
    </source>
</evidence>
<evidence type="ECO:0000256" key="2">
    <source>
        <dbReference type="ARBA" id="ARBA00022884"/>
    </source>
</evidence>
<reference evidence="9" key="2">
    <citation type="submission" date="2025-08" db="UniProtKB">
        <authorList>
            <consortium name="RefSeq"/>
        </authorList>
    </citation>
    <scope>IDENTIFICATION</scope>
    <source>
        <strain evidence="9">14028-0561.14</strain>
        <tissue evidence="9">Whole fly</tissue>
    </source>
</reference>
<sequence>MQNPKEWTSKALDEPHAKPRPTNLIINYLPKDTSDEELYDIFSTFGAIRSSKIIRDNFGSCVGYGFVDFVNSRFAHVAQMIVNGRELRGKHLKVSFALPRGIDIAKCNLFVKYLPVNVNKEELENLFETHGTLSRVKVVGDKFNGMMEPQLNVAYVRFREPADAEKAKIALDGYCFPGAKRPISVQIFTRRENPRVDEAQAIEEGRWNPSPPLGAEGVLERPWSPPPARDPIFSDLD</sequence>
<dbReference type="InterPro" id="IPR035979">
    <property type="entry name" value="RBD_domain_sf"/>
</dbReference>
<dbReference type="Gene3D" id="3.30.70.330">
    <property type="match status" value="2"/>
</dbReference>
<organism evidence="8 9">
    <name type="scientific">Drosophila kikkawai</name>
    <name type="common">Fruit fly</name>
    <dbReference type="NCBI Taxonomy" id="30033"/>
    <lineage>
        <taxon>Eukaryota</taxon>
        <taxon>Metazoa</taxon>
        <taxon>Ecdysozoa</taxon>
        <taxon>Arthropoda</taxon>
        <taxon>Hexapoda</taxon>
        <taxon>Insecta</taxon>
        <taxon>Pterygota</taxon>
        <taxon>Neoptera</taxon>
        <taxon>Endopterygota</taxon>
        <taxon>Diptera</taxon>
        <taxon>Brachycera</taxon>
        <taxon>Muscomorpha</taxon>
        <taxon>Ephydroidea</taxon>
        <taxon>Drosophilidae</taxon>
        <taxon>Drosophila</taxon>
        <taxon>Sophophora</taxon>
    </lineage>
</organism>
<dbReference type="Proteomes" id="UP001652661">
    <property type="component" value="Chromosome 2R"/>
</dbReference>
<dbReference type="InterPro" id="IPR012677">
    <property type="entry name" value="Nucleotide-bd_a/b_plait_sf"/>
</dbReference>
<evidence type="ECO:0000259" key="7">
    <source>
        <dbReference type="PROSITE" id="PS50102"/>
    </source>
</evidence>
<feature type="region of interest" description="Disordered" evidence="6">
    <location>
        <begin position="199"/>
        <end position="237"/>
    </location>
</feature>
<name>A0A6P4I4P4_DROKI</name>
<evidence type="ECO:0000313" key="8">
    <source>
        <dbReference type="Proteomes" id="UP001652661"/>
    </source>
</evidence>
<reference evidence="8" key="1">
    <citation type="submission" date="2025-05" db="UniProtKB">
        <authorList>
            <consortium name="RefSeq"/>
        </authorList>
    </citation>
    <scope>NUCLEOTIDE SEQUENCE [LARGE SCALE GENOMIC DNA]</scope>
    <source>
        <strain evidence="8">14028-0561.14</strain>
    </source>
</reference>
<dbReference type="RefSeq" id="XP_017018839.1">
    <property type="nucleotide sequence ID" value="XM_017163350.3"/>
</dbReference>
<dbReference type="PROSITE" id="PS50102">
    <property type="entry name" value="RRM"/>
    <property type="match status" value="2"/>
</dbReference>
<dbReference type="OrthoDB" id="266020at2759"/>
<dbReference type="GO" id="GO:0003729">
    <property type="term" value="F:mRNA binding"/>
    <property type="evidence" value="ECO:0007669"/>
    <property type="project" value="UniProtKB-ARBA"/>
</dbReference>
<dbReference type="GO" id="GO:0010629">
    <property type="term" value="P:negative regulation of gene expression"/>
    <property type="evidence" value="ECO:0007669"/>
    <property type="project" value="UniProtKB-ARBA"/>
</dbReference>